<dbReference type="RefSeq" id="WP_217288260.1">
    <property type="nucleotide sequence ID" value="NZ_CP077683.1"/>
</dbReference>
<dbReference type="NCBIfam" id="TIGR02914">
    <property type="entry name" value="EpsI_fam"/>
    <property type="match status" value="1"/>
</dbReference>
<evidence type="ECO:0000313" key="3">
    <source>
        <dbReference type="Proteomes" id="UP000683559"/>
    </source>
</evidence>
<gene>
    <name evidence="2" type="ORF">KP001_03845</name>
</gene>
<feature type="domain" description="Methanolan biosynthesis EpsI" evidence="1">
    <location>
        <begin position="8"/>
        <end position="207"/>
    </location>
</feature>
<accession>A0ABX8LJ10</accession>
<evidence type="ECO:0000313" key="2">
    <source>
        <dbReference type="EMBL" id="QXE91682.1"/>
    </source>
</evidence>
<dbReference type="Proteomes" id="UP000683559">
    <property type="component" value="Chromosome"/>
</dbReference>
<proteinExistence type="predicted"/>
<reference evidence="2 3" key="1">
    <citation type="submission" date="2021-06" db="EMBL/GenBank/DDBJ databases">
        <title>Gemonas diversity in paddy soil.</title>
        <authorList>
            <person name="Liu G."/>
        </authorList>
    </citation>
    <scope>NUCLEOTIDE SEQUENCE [LARGE SCALE GENOMIC DNA]</scope>
    <source>
        <strain evidence="2 3">RG2</strain>
    </source>
</reference>
<dbReference type="Pfam" id="PF11984">
    <property type="entry name" value="DUF3485"/>
    <property type="match status" value="1"/>
</dbReference>
<organism evidence="2 3">
    <name type="scientific">Geomonas subterranea</name>
    <dbReference type="NCBI Taxonomy" id="2847989"/>
    <lineage>
        <taxon>Bacteria</taxon>
        <taxon>Pseudomonadati</taxon>
        <taxon>Thermodesulfobacteriota</taxon>
        <taxon>Desulfuromonadia</taxon>
        <taxon>Geobacterales</taxon>
        <taxon>Geobacteraceae</taxon>
        <taxon>Geomonas</taxon>
    </lineage>
</organism>
<dbReference type="InterPro" id="IPR014263">
    <property type="entry name" value="Methanolan_biosynth_EpsI"/>
</dbReference>
<protein>
    <submittedName>
        <fullName evidence="2">EpsI family protein</fullName>
    </submittedName>
</protein>
<evidence type="ECO:0000259" key="1">
    <source>
        <dbReference type="Pfam" id="PF11984"/>
    </source>
</evidence>
<keyword evidence="3" id="KW-1185">Reference proteome</keyword>
<dbReference type="EMBL" id="CP077683">
    <property type="protein sequence ID" value="QXE91682.1"/>
    <property type="molecule type" value="Genomic_DNA"/>
</dbReference>
<name>A0ABX8LJ10_9BACT</name>
<sequence length="210" mass="23518">MINWYRFVMLYVLLLGVGLYLQFHRDVTVPVNRPLEQFPAQVNGWRMVGSTQFSADVQNVLKATDLLVRQYVNEKGEKVELYIGYHGGGKGSGEIHSPKHCLPGSGWHEEFTSKDTIPAGSGSLNVVRSVYRKGDSSALFLYWYQVRGKSISDEFSLKGQQIANSFLSRRRDASFIRISLPSEGDQAKATATAKRFAQDLLPTIRAFLPG</sequence>